<sequence>MLLETEMLLFDSDSDDELIILVAFAAMQEQERLNSERRSRSRSSRPRRKRPRPHRVIEEPPPMPSSSAETSLSQVSTARKTRGRSPNLLKNEDPPCPAATPLPLPFPLPTVGSPFPLLLGSRVTPPHPPRASTTISLFLFSSLFISFCFSLPSMGFSPPFMGSFPPIVASSPPYVEFAGSLGDLRLFEDCGFLMWPVSSLWQVVWGFHPTRALPLERFRSESFMISLPCLRSDLFKHLIVVAPLLGSHVLYAMVERFEHPTIRFG</sequence>
<proteinExistence type="predicted"/>
<accession>A0A2N9IPC0</accession>
<protein>
    <submittedName>
        <fullName evidence="2">Uncharacterized protein</fullName>
    </submittedName>
</protein>
<dbReference type="EMBL" id="OIVN01006152">
    <property type="protein sequence ID" value="SPD26338.1"/>
    <property type="molecule type" value="Genomic_DNA"/>
</dbReference>
<dbReference type="AlphaFoldDB" id="A0A2N9IPC0"/>
<name>A0A2N9IPC0_FAGSY</name>
<organism evidence="2">
    <name type="scientific">Fagus sylvatica</name>
    <name type="common">Beechnut</name>
    <dbReference type="NCBI Taxonomy" id="28930"/>
    <lineage>
        <taxon>Eukaryota</taxon>
        <taxon>Viridiplantae</taxon>
        <taxon>Streptophyta</taxon>
        <taxon>Embryophyta</taxon>
        <taxon>Tracheophyta</taxon>
        <taxon>Spermatophyta</taxon>
        <taxon>Magnoliopsida</taxon>
        <taxon>eudicotyledons</taxon>
        <taxon>Gunneridae</taxon>
        <taxon>Pentapetalae</taxon>
        <taxon>rosids</taxon>
        <taxon>fabids</taxon>
        <taxon>Fagales</taxon>
        <taxon>Fagaceae</taxon>
        <taxon>Fagus</taxon>
    </lineage>
</organism>
<feature type="region of interest" description="Disordered" evidence="1">
    <location>
        <begin position="30"/>
        <end position="96"/>
    </location>
</feature>
<evidence type="ECO:0000256" key="1">
    <source>
        <dbReference type="SAM" id="MobiDB-lite"/>
    </source>
</evidence>
<reference evidence="2" key="1">
    <citation type="submission" date="2018-02" db="EMBL/GenBank/DDBJ databases">
        <authorList>
            <person name="Cohen D.B."/>
            <person name="Kent A.D."/>
        </authorList>
    </citation>
    <scope>NUCLEOTIDE SEQUENCE</scope>
</reference>
<feature type="compositionally biased region" description="Basic residues" evidence="1">
    <location>
        <begin position="39"/>
        <end position="54"/>
    </location>
</feature>
<gene>
    <name evidence="2" type="ORF">FSB_LOCUS54220</name>
</gene>
<evidence type="ECO:0000313" key="2">
    <source>
        <dbReference type="EMBL" id="SPD26338.1"/>
    </source>
</evidence>